<dbReference type="GO" id="GO:0048039">
    <property type="term" value="F:ubiquinone binding"/>
    <property type="evidence" value="ECO:0007669"/>
    <property type="project" value="TreeGrafter"/>
</dbReference>
<evidence type="ECO:0000313" key="18">
    <source>
        <dbReference type="WBParaSite" id="SMUV_0000040301-mRNA-1"/>
    </source>
</evidence>
<dbReference type="GO" id="GO:0006121">
    <property type="term" value="P:mitochondrial electron transport, succinate to ubiquinone"/>
    <property type="evidence" value="ECO:0007669"/>
    <property type="project" value="TreeGrafter"/>
</dbReference>
<dbReference type="PANTHER" id="PTHR13337">
    <property type="entry name" value="SUCCINATE DEHYDROGENASE"/>
    <property type="match status" value="1"/>
</dbReference>
<dbReference type="Gene3D" id="1.20.1300.10">
    <property type="entry name" value="Fumarate reductase/succinate dehydrogenase, transmembrane subunit"/>
    <property type="match status" value="1"/>
</dbReference>
<evidence type="ECO:0000313" key="17">
    <source>
        <dbReference type="Proteomes" id="UP000046393"/>
    </source>
</evidence>
<keyword evidence="17" id="KW-1185">Reference proteome</keyword>
<protein>
    <recommendedName>
        <fullName evidence="16">Succinate dehydrogenase [ubiquinone] cytochrome b small subunit</fullName>
    </recommendedName>
</protein>
<dbReference type="AlphaFoldDB" id="A0A0N5A8K2"/>
<evidence type="ECO:0000256" key="2">
    <source>
        <dbReference type="ARBA" id="ARBA00007294"/>
    </source>
</evidence>
<dbReference type="InterPro" id="IPR034804">
    <property type="entry name" value="SQR/QFR_C/D"/>
</dbReference>
<keyword evidence="10 16" id="KW-1133">Transmembrane helix</keyword>
<dbReference type="Proteomes" id="UP000046393">
    <property type="component" value="Unplaced"/>
</dbReference>
<evidence type="ECO:0000256" key="5">
    <source>
        <dbReference type="ARBA" id="ARBA00022692"/>
    </source>
</evidence>
<keyword evidence="8 16" id="KW-0809">Transit peptide</keyword>
<name>A0A0N5A8K2_9BILA</name>
<keyword evidence="11 15" id="KW-0408">Iron</keyword>
<dbReference type="GO" id="GO:0005743">
    <property type="term" value="C:mitochondrial inner membrane"/>
    <property type="evidence" value="ECO:0007669"/>
    <property type="project" value="UniProtKB-SubCell"/>
</dbReference>
<feature type="binding site" description="axial binding residue" evidence="15">
    <location>
        <position position="91"/>
    </location>
    <ligand>
        <name>heme b</name>
        <dbReference type="ChEBI" id="CHEBI:60344"/>
        <note>ligand shared with SDHC</note>
    </ligand>
    <ligandPart>
        <name>Fe</name>
        <dbReference type="ChEBI" id="CHEBI:18248"/>
    </ligandPart>
</feature>
<keyword evidence="5 16" id="KW-0812">Transmembrane</keyword>
<evidence type="ECO:0000256" key="4">
    <source>
        <dbReference type="ARBA" id="ARBA00022617"/>
    </source>
</evidence>
<evidence type="ECO:0000256" key="3">
    <source>
        <dbReference type="ARBA" id="ARBA00022448"/>
    </source>
</evidence>
<keyword evidence="16" id="KW-0816">Tricarboxylic acid cycle</keyword>
<comment type="function">
    <text evidence="16">Membrane-anchoring subunit of succinate dehydrogenase (SDH) that is involved in complex II of the mitochondrial electron transport chain and is responsible for transferring electrons from succinate to ubiquinone (coenzyme Q).</text>
</comment>
<proteinExistence type="inferred from homology"/>
<evidence type="ECO:0000256" key="12">
    <source>
        <dbReference type="ARBA" id="ARBA00023128"/>
    </source>
</evidence>
<evidence type="ECO:0000256" key="7">
    <source>
        <dbReference type="ARBA" id="ARBA00022792"/>
    </source>
</evidence>
<comment type="subcellular location">
    <subcellularLocation>
        <location evidence="1 16">Mitochondrion inner membrane</location>
        <topology evidence="1 16">Multi-pass membrane protein</topology>
    </subcellularLocation>
</comment>
<feature type="transmembrane region" description="Helical" evidence="16">
    <location>
        <begin position="116"/>
        <end position="135"/>
    </location>
</feature>
<dbReference type="GO" id="GO:0006099">
    <property type="term" value="P:tricarboxylic acid cycle"/>
    <property type="evidence" value="ECO:0007669"/>
    <property type="project" value="UniProtKB-KW"/>
</dbReference>
<feature type="binding site" evidence="14">
    <location>
        <position position="103"/>
    </location>
    <ligand>
        <name>a ubiquinone</name>
        <dbReference type="ChEBI" id="CHEBI:16389"/>
        <note>ligand shared with IP/SDHB</note>
    </ligand>
</feature>
<evidence type="ECO:0000256" key="8">
    <source>
        <dbReference type="ARBA" id="ARBA00022946"/>
    </source>
</evidence>
<dbReference type="WBParaSite" id="SMUV_0000040301-mRNA-1">
    <property type="protein sequence ID" value="SMUV_0000040301-mRNA-1"/>
    <property type="gene ID" value="SMUV_0000040301"/>
</dbReference>
<feature type="transmembrane region" description="Helical" evidence="16">
    <location>
        <begin position="82"/>
        <end position="104"/>
    </location>
</feature>
<evidence type="ECO:0000256" key="10">
    <source>
        <dbReference type="ARBA" id="ARBA00022989"/>
    </source>
</evidence>
<evidence type="ECO:0000256" key="15">
    <source>
        <dbReference type="PIRSR" id="PIRSR607992-2"/>
    </source>
</evidence>
<comment type="caution">
    <text evidence="16">Lacks conserved residue(s) required for the propagation of feature annotation.</text>
</comment>
<evidence type="ECO:0000256" key="13">
    <source>
        <dbReference type="ARBA" id="ARBA00023136"/>
    </source>
</evidence>
<dbReference type="GO" id="GO:0046872">
    <property type="term" value="F:metal ion binding"/>
    <property type="evidence" value="ECO:0007669"/>
    <property type="project" value="UniProtKB-KW"/>
</dbReference>
<dbReference type="STRING" id="451379.A0A0N5A8K2"/>
<evidence type="ECO:0000256" key="1">
    <source>
        <dbReference type="ARBA" id="ARBA00004448"/>
    </source>
</evidence>
<reference evidence="18" key="1">
    <citation type="submission" date="2017-02" db="UniProtKB">
        <authorList>
            <consortium name="WormBaseParasite"/>
        </authorList>
    </citation>
    <scope>IDENTIFICATION</scope>
</reference>
<organism evidence="17 18">
    <name type="scientific">Syphacia muris</name>
    <dbReference type="NCBI Taxonomy" id="451379"/>
    <lineage>
        <taxon>Eukaryota</taxon>
        <taxon>Metazoa</taxon>
        <taxon>Ecdysozoa</taxon>
        <taxon>Nematoda</taxon>
        <taxon>Chromadorea</taxon>
        <taxon>Rhabditida</taxon>
        <taxon>Spirurina</taxon>
        <taxon>Oxyuridomorpha</taxon>
        <taxon>Oxyuroidea</taxon>
        <taxon>Oxyuridae</taxon>
        <taxon>Syphacia</taxon>
    </lineage>
</organism>
<keyword evidence="9 16" id="KW-0249">Electron transport</keyword>
<keyword evidence="6 15" id="KW-0479">Metal-binding</keyword>
<keyword evidence="12 16" id="KW-0496">Mitochondrion</keyword>
<sequence length="152" mass="16728">MLSVARRSVPLCVRLAKSPMALRSLASTVVPAPPQYDPIAAQKQFKPLHNHGPLFKIERYFAAAMVPLFPAAYFIHTPLMDTILALALTLHIHWGVWGVVNDYGRPYVLGDTLAKAVRVGAYVMTACLLAGLLVFNQNDIGLTKAFELVWSL</sequence>
<keyword evidence="7 16" id="KW-0999">Mitochondrion inner membrane</keyword>
<evidence type="ECO:0000256" key="11">
    <source>
        <dbReference type="ARBA" id="ARBA00023004"/>
    </source>
</evidence>
<evidence type="ECO:0000256" key="6">
    <source>
        <dbReference type="ARBA" id="ARBA00022723"/>
    </source>
</evidence>
<keyword evidence="3 16" id="KW-0813">Transport</keyword>
<evidence type="ECO:0000256" key="16">
    <source>
        <dbReference type="RuleBase" id="RU364031"/>
    </source>
</evidence>
<dbReference type="GO" id="GO:0020037">
    <property type="term" value="F:heme binding"/>
    <property type="evidence" value="ECO:0007669"/>
    <property type="project" value="TreeGrafter"/>
</dbReference>
<evidence type="ECO:0000256" key="9">
    <source>
        <dbReference type="ARBA" id="ARBA00022982"/>
    </source>
</evidence>
<dbReference type="PANTHER" id="PTHR13337:SF2">
    <property type="entry name" value="SUCCINATE DEHYDROGENASE [UBIQUINONE] CYTOCHROME B SMALL SUBUNIT, MITOCHONDRIAL"/>
    <property type="match status" value="1"/>
</dbReference>
<dbReference type="InterPro" id="IPR007992">
    <property type="entry name" value="CybS"/>
</dbReference>
<evidence type="ECO:0000256" key="14">
    <source>
        <dbReference type="PIRSR" id="PIRSR607992-1"/>
    </source>
</evidence>
<keyword evidence="13 16" id="KW-0472">Membrane</keyword>
<dbReference type="FunFam" id="1.20.1300.10:FF:000020">
    <property type="entry name" value="Succinate dehydrogenase [ubiquinone] cytochrome b small subunit, mitochondrial"/>
    <property type="match status" value="1"/>
</dbReference>
<accession>A0A0N5A8K2</accession>
<dbReference type="Pfam" id="PF05328">
    <property type="entry name" value="CybS"/>
    <property type="match status" value="1"/>
</dbReference>
<comment type="similarity">
    <text evidence="2 16">Belongs to the CybS family.</text>
</comment>
<dbReference type="CDD" id="cd03496">
    <property type="entry name" value="SQR_TypeC_CybS"/>
    <property type="match status" value="1"/>
</dbReference>
<keyword evidence="4 16" id="KW-0349">Heme</keyword>